<dbReference type="Pfam" id="PF01083">
    <property type="entry name" value="Cutinase"/>
    <property type="match status" value="1"/>
</dbReference>
<dbReference type="PANTHER" id="PTHR33630">
    <property type="entry name" value="CUTINASE RV1984C-RELATED-RELATED"/>
    <property type="match status" value="1"/>
</dbReference>
<dbReference type="GO" id="GO:0106435">
    <property type="term" value="F:carboxylesterase activity"/>
    <property type="evidence" value="ECO:0007669"/>
    <property type="project" value="UniProtKB-EC"/>
</dbReference>
<keyword evidence="5" id="KW-1185">Reference proteome</keyword>
<gene>
    <name evidence="4" type="ORF">SAMD00023353_0800590</name>
</gene>
<dbReference type="EMBL" id="DF977453">
    <property type="protein sequence ID" value="GAP84754.1"/>
    <property type="molecule type" value="Genomic_DNA"/>
</dbReference>
<dbReference type="InterPro" id="IPR000675">
    <property type="entry name" value="Cutinase/axe"/>
</dbReference>
<evidence type="ECO:0000256" key="1">
    <source>
        <dbReference type="ARBA" id="ARBA00022801"/>
    </source>
</evidence>
<dbReference type="EC" id="3.1.1.1" evidence="4"/>
<name>A0A1W2TAV8_ROSNE</name>
<feature type="chain" id="PRO_5010731792" evidence="3">
    <location>
        <begin position="19"/>
        <end position="244"/>
    </location>
</feature>
<protein>
    <submittedName>
        <fullName evidence="4">Putative carbohydrate esterase family 5 protein</fullName>
        <ecNumber evidence="4">3.1.1.1</ecNumber>
    </submittedName>
</protein>
<keyword evidence="1 4" id="KW-0378">Hydrolase</keyword>
<reference evidence="4" key="1">
    <citation type="submission" date="2016-03" db="EMBL/GenBank/DDBJ databases">
        <title>Draft genome sequence of Rosellinia necatrix.</title>
        <authorList>
            <person name="Kanematsu S."/>
        </authorList>
    </citation>
    <scope>NUCLEOTIDE SEQUENCE [LARGE SCALE GENOMIC DNA]</scope>
    <source>
        <strain evidence="4">W97</strain>
    </source>
</reference>
<dbReference type="SMART" id="SM01110">
    <property type="entry name" value="Cutinase"/>
    <property type="match status" value="1"/>
</dbReference>
<proteinExistence type="predicted"/>
<evidence type="ECO:0000256" key="3">
    <source>
        <dbReference type="SAM" id="SignalP"/>
    </source>
</evidence>
<dbReference type="STRING" id="77044.A0A1W2TAV8"/>
<dbReference type="AlphaFoldDB" id="A0A1W2TAV8"/>
<dbReference type="InterPro" id="IPR029058">
    <property type="entry name" value="AB_hydrolase_fold"/>
</dbReference>
<dbReference type="Proteomes" id="UP000054516">
    <property type="component" value="Unassembled WGS sequence"/>
</dbReference>
<keyword evidence="3" id="KW-0732">Signal</keyword>
<keyword evidence="2" id="KW-1015">Disulfide bond</keyword>
<feature type="signal peptide" evidence="3">
    <location>
        <begin position="1"/>
        <end position="18"/>
    </location>
</feature>
<dbReference type="OMA" id="AHTSYFN"/>
<dbReference type="Gene3D" id="3.40.50.1820">
    <property type="entry name" value="alpha/beta hydrolase"/>
    <property type="match status" value="1"/>
</dbReference>
<evidence type="ECO:0000313" key="4">
    <source>
        <dbReference type="EMBL" id="GAP84754.1"/>
    </source>
</evidence>
<evidence type="ECO:0000256" key="2">
    <source>
        <dbReference type="ARBA" id="ARBA00023157"/>
    </source>
</evidence>
<evidence type="ECO:0000313" key="5">
    <source>
        <dbReference type="Proteomes" id="UP000054516"/>
    </source>
</evidence>
<organism evidence="4">
    <name type="scientific">Rosellinia necatrix</name>
    <name type="common">White root-rot fungus</name>
    <dbReference type="NCBI Taxonomy" id="77044"/>
    <lineage>
        <taxon>Eukaryota</taxon>
        <taxon>Fungi</taxon>
        <taxon>Dikarya</taxon>
        <taxon>Ascomycota</taxon>
        <taxon>Pezizomycotina</taxon>
        <taxon>Sordariomycetes</taxon>
        <taxon>Xylariomycetidae</taxon>
        <taxon>Xylariales</taxon>
        <taxon>Xylariaceae</taxon>
        <taxon>Rosellinia</taxon>
    </lineage>
</organism>
<accession>A0A1W2TAV8</accession>
<dbReference type="SUPFAM" id="SSF53474">
    <property type="entry name" value="alpha/beta-Hydrolases"/>
    <property type="match status" value="1"/>
</dbReference>
<sequence>MKAQSVLLSLGLVQAIAGSPVASPSDVDVAERDVDAQACHNVHIFVARGTDEPYPGRQAGLTGAICYGLKNCGYEDIMYQASYSPTYCESVQAGVKNGKAQINAYAKRCPNAKLVLTGYSQGAEVLGDILGGAGGSYFGCSQANSSPLDMQSTAHKNIKAITFFGNVRHVPNQPYNTGTAANVGAGIYPRTGSSLNNLNKYSNKIQDYCLANDTVCGGGGDGSAHTIYFDIYTQTAAEWIKTKL</sequence>
<dbReference type="PANTHER" id="PTHR33630:SF13">
    <property type="entry name" value="ACETYLXYLAN ESTERASE"/>
    <property type="match status" value="1"/>
</dbReference>
<dbReference type="OrthoDB" id="2586582at2759"/>